<evidence type="ECO:0000313" key="3">
    <source>
        <dbReference type="Proteomes" id="UP000738359"/>
    </source>
</evidence>
<organism evidence="2 3">
    <name type="scientific">Mortierella alpina</name>
    <name type="common">Oleaginous fungus</name>
    <name type="synonym">Mortierella renispora</name>
    <dbReference type="NCBI Taxonomy" id="64518"/>
    <lineage>
        <taxon>Eukaryota</taxon>
        <taxon>Fungi</taxon>
        <taxon>Fungi incertae sedis</taxon>
        <taxon>Mucoromycota</taxon>
        <taxon>Mortierellomycotina</taxon>
        <taxon>Mortierellomycetes</taxon>
        <taxon>Mortierellales</taxon>
        <taxon>Mortierellaceae</taxon>
        <taxon>Mortierella</taxon>
    </lineage>
</organism>
<proteinExistence type="predicted"/>
<gene>
    <name evidence="2" type="ORF">BGZ70_005506</name>
</gene>
<feature type="non-terminal residue" evidence="2">
    <location>
        <position position="400"/>
    </location>
</feature>
<evidence type="ECO:0008006" key="4">
    <source>
        <dbReference type="Google" id="ProtNLM"/>
    </source>
</evidence>
<feature type="compositionally biased region" description="Low complexity" evidence="1">
    <location>
        <begin position="342"/>
        <end position="357"/>
    </location>
</feature>
<keyword evidence="3" id="KW-1185">Reference proteome</keyword>
<comment type="caution">
    <text evidence="2">The sequence shown here is derived from an EMBL/GenBank/DDBJ whole genome shotgun (WGS) entry which is preliminary data.</text>
</comment>
<feature type="compositionally biased region" description="Polar residues" evidence="1">
    <location>
        <begin position="382"/>
        <end position="394"/>
    </location>
</feature>
<feature type="region of interest" description="Disordered" evidence="1">
    <location>
        <begin position="329"/>
        <end position="400"/>
    </location>
</feature>
<dbReference type="EMBL" id="JAAAHY010002938">
    <property type="protein sequence ID" value="KAF9943725.1"/>
    <property type="molecule type" value="Genomic_DNA"/>
</dbReference>
<sequence length="400" mass="44837">MLASGHEGMTTVIALAHEFYTIHGIEINSKKTELLTINSTHDGPLKFGNDWIQPHPASKASRMLGVWISGDGTTKGTKNIVLKETEDICSALDRKAITDKQCVYIINSVLIPRLLYRITTAAMSDTTINNIIKRYCGVLKRKLGLPFSTPNSILHHTRLYGARNLRDALAEEQISTLWLRANAGDIVGKLTHCRLQALQEAAILFESPLQAPAIACRYQRHNHIAYVCKLMVERNITFQDLRDRHERVQLSKILEPELYKELAKKLKEHDIRYMDQIMDTTTLKTIPWRQIKPNNHPQVFYIKLCQAISTFPERTAQEVVNGIVSIGTQENNGAEPSQPLATQGETTVETVSTTGTQRGAGSRAVTEDMRLLESPDGPLPPSTTDTNIDVNQRQILRDPT</sequence>
<name>A0A9P6LUJ1_MORAP</name>
<evidence type="ECO:0000256" key="1">
    <source>
        <dbReference type="SAM" id="MobiDB-lite"/>
    </source>
</evidence>
<dbReference type="OrthoDB" id="2435398at2759"/>
<dbReference type="Proteomes" id="UP000738359">
    <property type="component" value="Unassembled WGS sequence"/>
</dbReference>
<dbReference type="AlphaFoldDB" id="A0A9P6LUJ1"/>
<evidence type="ECO:0000313" key="2">
    <source>
        <dbReference type="EMBL" id="KAF9943725.1"/>
    </source>
</evidence>
<reference evidence="2" key="1">
    <citation type="journal article" date="2020" name="Fungal Divers.">
        <title>Resolving the Mortierellaceae phylogeny through synthesis of multi-gene phylogenetics and phylogenomics.</title>
        <authorList>
            <person name="Vandepol N."/>
            <person name="Liber J."/>
            <person name="Desiro A."/>
            <person name="Na H."/>
            <person name="Kennedy M."/>
            <person name="Barry K."/>
            <person name="Grigoriev I.V."/>
            <person name="Miller A.N."/>
            <person name="O'Donnell K."/>
            <person name="Stajich J.E."/>
            <person name="Bonito G."/>
        </authorList>
    </citation>
    <scope>NUCLEOTIDE SEQUENCE</scope>
    <source>
        <strain evidence="2">CK1249</strain>
    </source>
</reference>
<protein>
    <recommendedName>
        <fullName evidence="4">Reverse transcriptase domain-containing protein</fullName>
    </recommendedName>
</protein>
<accession>A0A9P6LUJ1</accession>
<feature type="compositionally biased region" description="Polar residues" evidence="1">
    <location>
        <begin position="329"/>
        <end position="341"/>
    </location>
</feature>